<evidence type="ECO:0000313" key="5">
    <source>
        <dbReference type="EMBL" id="EGV60471.1"/>
    </source>
</evidence>
<keyword evidence="2" id="KW-0378">Hydrolase</keyword>
<dbReference type="GO" id="GO:0046557">
    <property type="term" value="F:glucan endo-1,6-beta-glucosidase activity"/>
    <property type="evidence" value="ECO:0007669"/>
    <property type="project" value="TreeGrafter"/>
</dbReference>
<evidence type="ECO:0000313" key="6">
    <source>
        <dbReference type="Proteomes" id="UP000000707"/>
    </source>
</evidence>
<dbReference type="GO" id="GO:0005737">
    <property type="term" value="C:cytoplasm"/>
    <property type="evidence" value="ECO:0007669"/>
    <property type="project" value="UniProtKB-ARBA"/>
</dbReference>
<dbReference type="KEGG" id="cten:18249257"/>
<name>G3BE67_CANTC</name>
<dbReference type="PANTHER" id="PTHR31297:SF43">
    <property type="entry name" value="GLUCAN 1,3-BETA-GLUCOSIDASE 3"/>
    <property type="match status" value="1"/>
</dbReference>
<dbReference type="STRING" id="590646.G3BE67"/>
<dbReference type="GeneID" id="18249257"/>
<dbReference type="GO" id="GO:0005576">
    <property type="term" value="C:extracellular region"/>
    <property type="evidence" value="ECO:0007669"/>
    <property type="project" value="TreeGrafter"/>
</dbReference>
<comment type="similarity">
    <text evidence="1">Belongs to the glycosyl hydrolase 5 (cellulase A) family.</text>
</comment>
<evidence type="ECO:0000256" key="4">
    <source>
        <dbReference type="SAM" id="MobiDB-lite"/>
    </source>
</evidence>
<dbReference type="FunFam" id="3.20.20.80:FF:000100">
    <property type="entry name" value="Glycoside hydrolase superfamily"/>
    <property type="match status" value="1"/>
</dbReference>
<dbReference type="SUPFAM" id="SSF51445">
    <property type="entry name" value="(Trans)glycosidases"/>
    <property type="match status" value="1"/>
</dbReference>
<dbReference type="Proteomes" id="UP000000707">
    <property type="component" value="Unassembled WGS sequence"/>
</dbReference>
<keyword evidence="3" id="KW-0326">Glycosidase</keyword>
<protein>
    <submittedName>
        <fullName evidence="5">Glucan 1,3-beta-glucosidase</fullName>
    </submittedName>
</protein>
<dbReference type="AlphaFoldDB" id="G3BE67"/>
<dbReference type="Gene3D" id="3.20.20.80">
    <property type="entry name" value="Glycosidases"/>
    <property type="match status" value="1"/>
</dbReference>
<keyword evidence="6" id="KW-1185">Reference proteome</keyword>
<evidence type="ECO:0000256" key="2">
    <source>
        <dbReference type="ARBA" id="ARBA00022801"/>
    </source>
</evidence>
<accession>G3BE67</accession>
<feature type="region of interest" description="Disordered" evidence="4">
    <location>
        <begin position="1"/>
        <end position="27"/>
    </location>
</feature>
<reference evidence="5 6" key="1">
    <citation type="journal article" date="2011" name="Proc. Natl. Acad. Sci. U.S.A.">
        <title>Comparative genomics of xylose-fermenting fungi for enhanced biofuel production.</title>
        <authorList>
            <person name="Wohlbach D.J."/>
            <person name="Kuo A."/>
            <person name="Sato T.K."/>
            <person name="Potts K.M."/>
            <person name="Salamov A.A."/>
            <person name="LaButti K.M."/>
            <person name="Sun H."/>
            <person name="Clum A."/>
            <person name="Pangilinan J.L."/>
            <person name="Lindquist E.A."/>
            <person name="Lucas S."/>
            <person name="Lapidus A."/>
            <person name="Jin M."/>
            <person name="Gunawan C."/>
            <person name="Balan V."/>
            <person name="Dale B.E."/>
            <person name="Jeffries T.W."/>
            <person name="Zinkel R."/>
            <person name="Barry K.W."/>
            <person name="Grigoriev I.V."/>
            <person name="Gasch A.P."/>
        </authorList>
    </citation>
    <scope>NUCLEOTIDE SEQUENCE [LARGE SCALE GENOMIC DNA]</scope>
    <source>
        <strain evidence="6">ATCC 10573 / BCRC 21748 / CBS 615 / JCM 9827 / NBRC 10315 / NRRL Y-1498 / VKM Y-70</strain>
    </source>
</reference>
<gene>
    <name evidence="5" type="ORF">CANTEDRAFT_127730</name>
</gene>
<evidence type="ECO:0000256" key="1">
    <source>
        <dbReference type="ARBA" id="ARBA00005641"/>
    </source>
</evidence>
<evidence type="ECO:0000256" key="3">
    <source>
        <dbReference type="ARBA" id="ARBA00023295"/>
    </source>
</evidence>
<proteinExistence type="inferred from homology"/>
<dbReference type="InterPro" id="IPR017853">
    <property type="entry name" value="GH"/>
</dbReference>
<dbReference type="PANTHER" id="PTHR31297">
    <property type="entry name" value="GLUCAN ENDO-1,6-BETA-GLUCOSIDASE B"/>
    <property type="match status" value="1"/>
</dbReference>
<dbReference type="GO" id="GO:0009986">
    <property type="term" value="C:cell surface"/>
    <property type="evidence" value="ECO:0007669"/>
    <property type="project" value="TreeGrafter"/>
</dbReference>
<sequence>MFDNLKVKSKGSKIEPADPPVSPGAKPTKKQIYQARQNYGVNLGACFVLEKWIYHGLFIDDTAVELEATKKSVKKLGKDDTRKKFEDHWNSFMSDSDWDWLESHQVTSVRIPLGYWEVDGGKYTKNTKFEKYAKDVYKNAWSIFKEKFIEKAGTKGIAVLVDIHGLPGGANGDSHSGEKEGGDAEFWSSQGLQLQVCDMLKFIASDLKKYDNIAGIQVVNESVFSNDTKRQRYYYGAAINSIREADKAIPVVISDGWWPDQWVKWVQEKQSSGNIGVVLDHHCYRCASDDDKKKSPSQIIDGLNNDLLTNLSDNSKGVDIMIGEYSCVLDGQSWDKDNSSSKRDQFVKNFAKRQIELFNERANAGSYFWTFKFEAGSGGEWDFKTMSDNGVIQSPIGFKGKSVPDDRKRDEILDHEFNNHKSYWDNSNKNEKYEHDRFKDGFLTAWSDSKAFAEFNGSVIGRREAWKDARLDEHIKQKGKGKHVWEWEHGFDSGLKSFKNSL</sequence>
<organism evidence="6">
    <name type="scientific">Candida tenuis (strain ATCC 10573 / BCRC 21748 / CBS 615 / JCM 9827 / NBRC 10315 / NRRL Y-1498 / VKM Y-70)</name>
    <name type="common">Yeast</name>
    <name type="synonym">Yamadazyma tenuis</name>
    <dbReference type="NCBI Taxonomy" id="590646"/>
    <lineage>
        <taxon>Eukaryota</taxon>
        <taxon>Fungi</taxon>
        <taxon>Dikarya</taxon>
        <taxon>Ascomycota</taxon>
        <taxon>Saccharomycotina</taxon>
        <taxon>Pichiomycetes</taxon>
        <taxon>Debaryomycetaceae</taxon>
        <taxon>Yamadazyma</taxon>
    </lineage>
</organism>
<dbReference type="GO" id="GO:0009251">
    <property type="term" value="P:glucan catabolic process"/>
    <property type="evidence" value="ECO:0007669"/>
    <property type="project" value="TreeGrafter"/>
</dbReference>
<dbReference type="EMBL" id="GL996528">
    <property type="protein sequence ID" value="EGV60471.1"/>
    <property type="molecule type" value="Genomic_DNA"/>
</dbReference>
<dbReference type="InterPro" id="IPR050386">
    <property type="entry name" value="Glycosyl_hydrolase_5"/>
</dbReference>
<dbReference type="HOGENOM" id="CLU_004624_8_2_1"/>
<dbReference type="eggNOG" id="ENOG502QVVM">
    <property type="taxonomic scope" value="Eukaryota"/>
</dbReference>
<dbReference type="OrthoDB" id="1887033at2759"/>